<accession>A0A133XHP5</accession>
<feature type="region of interest" description="Disordered" evidence="1">
    <location>
        <begin position="97"/>
        <end position="116"/>
    </location>
</feature>
<evidence type="ECO:0000313" key="3">
    <source>
        <dbReference type="EMBL" id="KXB30463.1"/>
    </source>
</evidence>
<dbReference type="AlphaFoldDB" id="A0A133XHP5"/>
<name>A0A133XHP5_9RHOO</name>
<keyword evidence="4" id="KW-1185">Reference proteome</keyword>
<feature type="compositionally biased region" description="Polar residues" evidence="1">
    <location>
        <begin position="197"/>
        <end position="217"/>
    </location>
</feature>
<dbReference type="InterPro" id="IPR021136">
    <property type="entry name" value="Flagellar_hook_control-like_C"/>
</dbReference>
<sequence>MIPADVASRLKLAVPDQPAATQPVTPLKNLPDVLSDLVPGQRVMAEIQALLPNGSYRAVVAQRDITLALPFSAKKGDSLELEVVESDGKLTLAVVNSRSGSTSASSTPDSVSTSLSNTGKLIGDLLGGVGEQGKRAAPAPLNGNQPLVDDLPGSAPQLAPILKEALSKSGVFYEAHQARWVAGELPTDALRQEPQGKLSSATPNATIESKNTDSAPTSVAARAESSAQAGTTIPRDLTPIVQQQLDALATQNYAWQGQIWPGQQMQWEITENPDNARSADSEAAGRWQTRLKLTLPMLGGIDTVLRLRPNGEVDISMTTDSENSESRLRQGATALRTQMEAAGLNLTQLLVQHGEATS</sequence>
<comment type="caution">
    <text evidence="3">The sequence shown here is derived from an EMBL/GenBank/DDBJ whole genome shotgun (WGS) entry which is preliminary data.</text>
</comment>
<evidence type="ECO:0000259" key="2">
    <source>
        <dbReference type="Pfam" id="PF02120"/>
    </source>
</evidence>
<dbReference type="RefSeq" id="WP_083518411.1">
    <property type="nucleotide sequence ID" value="NZ_LODL01000021.1"/>
</dbReference>
<dbReference type="STRING" id="281362.AT959_14115"/>
<gene>
    <name evidence="3" type="ORF">AT959_14115</name>
</gene>
<dbReference type="Pfam" id="PF02120">
    <property type="entry name" value="Flg_hook"/>
    <property type="match status" value="1"/>
</dbReference>
<organism evidence="3 4">
    <name type="scientific">Dechloromonas denitrificans</name>
    <dbReference type="NCBI Taxonomy" id="281362"/>
    <lineage>
        <taxon>Bacteria</taxon>
        <taxon>Pseudomonadati</taxon>
        <taxon>Pseudomonadota</taxon>
        <taxon>Betaproteobacteria</taxon>
        <taxon>Rhodocyclales</taxon>
        <taxon>Azonexaceae</taxon>
        <taxon>Dechloromonas</taxon>
    </lineage>
</organism>
<evidence type="ECO:0000313" key="4">
    <source>
        <dbReference type="Proteomes" id="UP000070186"/>
    </source>
</evidence>
<dbReference type="Proteomes" id="UP000070186">
    <property type="component" value="Unassembled WGS sequence"/>
</dbReference>
<dbReference type="InterPro" id="IPR038610">
    <property type="entry name" value="FliK-like_C_sf"/>
</dbReference>
<evidence type="ECO:0000256" key="1">
    <source>
        <dbReference type="SAM" id="MobiDB-lite"/>
    </source>
</evidence>
<feature type="region of interest" description="Disordered" evidence="1">
    <location>
        <begin position="191"/>
        <end position="232"/>
    </location>
</feature>
<dbReference type="EMBL" id="LODL01000021">
    <property type="protein sequence ID" value="KXB30463.1"/>
    <property type="molecule type" value="Genomic_DNA"/>
</dbReference>
<feature type="domain" description="Flagellar hook-length control protein-like C-terminal" evidence="2">
    <location>
        <begin position="279"/>
        <end position="356"/>
    </location>
</feature>
<proteinExistence type="predicted"/>
<reference evidence="3 4" key="1">
    <citation type="submission" date="2015-12" db="EMBL/GenBank/DDBJ databases">
        <title>Nitrous oxide reduction kinetics distinguish bacteria harboring typical versus atypical NosZ.</title>
        <authorList>
            <person name="Yoon S."/>
            <person name="Nissen S."/>
            <person name="Park D."/>
            <person name="Sanford R.A."/>
            <person name="Loeffler F.E."/>
        </authorList>
    </citation>
    <scope>NUCLEOTIDE SEQUENCE [LARGE SCALE GENOMIC DNA]</scope>
    <source>
        <strain evidence="3 4">ATCC BAA-841</strain>
    </source>
</reference>
<protein>
    <recommendedName>
        <fullName evidence="2">Flagellar hook-length control protein-like C-terminal domain-containing protein</fullName>
    </recommendedName>
</protein>
<dbReference type="Gene3D" id="3.30.750.140">
    <property type="match status" value="1"/>
</dbReference>